<protein>
    <submittedName>
        <fullName evidence="1">Uncharacterized protein</fullName>
    </submittedName>
</protein>
<sequence>MNKFTLNSDTAVVRSLVNAASRLLKKQIRLQFPKPALRSI</sequence>
<evidence type="ECO:0000313" key="1">
    <source>
        <dbReference type="EMBL" id="MEN5379628.1"/>
    </source>
</evidence>
<gene>
    <name evidence="1" type="ORF">ABE541_20335</name>
</gene>
<dbReference type="EMBL" id="JBDJNQ010000011">
    <property type="protein sequence ID" value="MEN5379628.1"/>
    <property type="molecule type" value="Genomic_DNA"/>
</dbReference>
<dbReference type="Proteomes" id="UP001409291">
    <property type="component" value="Unassembled WGS sequence"/>
</dbReference>
<dbReference type="RefSeq" id="WP_260292041.1">
    <property type="nucleotide sequence ID" value="NZ_JBDJNQ010000011.1"/>
</dbReference>
<name>A0ABV0C004_9SPHI</name>
<proteinExistence type="predicted"/>
<reference evidence="1 2" key="1">
    <citation type="submission" date="2024-04" db="EMBL/GenBank/DDBJ databases">
        <title>WGS of bacteria from Torrens River.</title>
        <authorList>
            <person name="Wyrsch E.R."/>
            <person name="Drigo B."/>
        </authorList>
    </citation>
    <scope>NUCLEOTIDE SEQUENCE [LARGE SCALE GENOMIC DNA]</scope>
    <source>
        <strain evidence="1 2">TWI391</strain>
    </source>
</reference>
<keyword evidence="2" id="KW-1185">Reference proteome</keyword>
<comment type="caution">
    <text evidence="1">The sequence shown here is derived from an EMBL/GenBank/DDBJ whole genome shotgun (WGS) entry which is preliminary data.</text>
</comment>
<evidence type="ECO:0000313" key="2">
    <source>
        <dbReference type="Proteomes" id="UP001409291"/>
    </source>
</evidence>
<accession>A0ABV0C004</accession>
<organism evidence="1 2">
    <name type="scientific">Sphingobacterium kitahiroshimense</name>
    <dbReference type="NCBI Taxonomy" id="470446"/>
    <lineage>
        <taxon>Bacteria</taxon>
        <taxon>Pseudomonadati</taxon>
        <taxon>Bacteroidota</taxon>
        <taxon>Sphingobacteriia</taxon>
        <taxon>Sphingobacteriales</taxon>
        <taxon>Sphingobacteriaceae</taxon>
        <taxon>Sphingobacterium</taxon>
    </lineage>
</organism>